<keyword evidence="5" id="KW-0349">Heme</keyword>
<dbReference type="EMBL" id="SDRB02005781">
    <property type="protein sequence ID" value="THG13644.1"/>
    <property type="molecule type" value="Genomic_DNA"/>
</dbReference>
<dbReference type="PANTHER" id="PTHR47950">
    <property type="entry name" value="CYTOCHROME P450, FAMILY 76, SUBFAMILY C, POLYPEPTIDE 5-RELATED"/>
    <property type="match status" value="1"/>
</dbReference>
<dbReference type="GO" id="GO:0016705">
    <property type="term" value="F:oxidoreductase activity, acting on paired donors, with incorporation or reduction of molecular oxygen"/>
    <property type="evidence" value="ECO:0007669"/>
    <property type="project" value="InterPro"/>
</dbReference>
<accession>A0A4S4ECS9</accession>
<reference evidence="7 8" key="1">
    <citation type="journal article" date="2018" name="Proc. Natl. Acad. Sci. U.S.A.">
        <title>Draft genome sequence of Camellia sinensis var. sinensis provides insights into the evolution of the tea genome and tea quality.</title>
        <authorList>
            <person name="Wei C."/>
            <person name="Yang H."/>
            <person name="Wang S."/>
            <person name="Zhao J."/>
            <person name="Liu C."/>
            <person name="Gao L."/>
            <person name="Xia E."/>
            <person name="Lu Y."/>
            <person name="Tai Y."/>
            <person name="She G."/>
            <person name="Sun J."/>
            <person name="Cao H."/>
            <person name="Tong W."/>
            <person name="Gao Q."/>
            <person name="Li Y."/>
            <person name="Deng W."/>
            <person name="Jiang X."/>
            <person name="Wang W."/>
            <person name="Chen Q."/>
            <person name="Zhang S."/>
            <person name="Li H."/>
            <person name="Wu J."/>
            <person name="Wang P."/>
            <person name="Li P."/>
            <person name="Shi C."/>
            <person name="Zheng F."/>
            <person name="Jian J."/>
            <person name="Huang B."/>
            <person name="Shan D."/>
            <person name="Shi M."/>
            <person name="Fang C."/>
            <person name="Yue Y."/>
            <person name="Li F."/>
            <person name="Li D."/>
            <person name="Wei S."/>
            <person name="Han B."/>
            <person name="Jiang C."/>
            <person name="Yin Y."/>
            <person name="Xia T."/>
            <person name="Zhang Z."/>
            <person name="Bennetzen J.L."/>
            <person name="Zhao S."/>
            <person name="Wan X."/>
        </authorList>
    </citation>
    <scope>NUCLEOTIDE SEQUENCE [LARGE SCALE GENOMIC DNA]</scope>
    <source>
        <strain evidence="8">cv. Shuchazao</strain>
        <tissue evidence="7">Leaf</tissue>
    </source>
</reference>
<keyword evidence="4 5" id="KW-0408">Iron</keyword>
<keyword evidence="3" id="KW-0560">Oxidoreductase</keyword>
<dbReference type="Pfam" id="PF00067">
    <property type="entry name" value="p450"/>
    <property type="match status" value="1"/>
</dbReference>
<evidence type="ECO:0000256" key="6">
    <source>
        <dbReference type="SAM" id="Phobius"/>
    </source>
</evidence>
<evidence type="ECO:0000313" key="8">
    <source>
        <dbReference type="Proteomes" id="UP000306102"/>
    </source>
</evidence>
<evidence type="ECO:0000256" key="1">
    <source>
        <dbReference type="ARBA" id="ARBA00010617"/>
    </source>
</evidence>
<sequence length="337" mass="38418">MIKAKAELNNIVGPNKKMQESDINHLQYLQAVVKGTLRLHPPFSFLLPRKTIHNTNFMGYHAPKNTQVFINAWEIGRDPECWDEPMSFKPERFIGSKIDYKGQHSQLIPSGAKRRMCAGTPLGHRMFHLLLGSLLQESDWELQGHVNGVTMDMKEKRSRTPCAGFAVKSCCCCVCSSVAGCVAPLLWSCYGKPSAGFLLFCTTAAGPIVAGYWCRLLIPQEYEGRRYGGQKRTRRWTNNVRGRRRTNDNLQSESTNEHCNYFRFADDNDDDVTSTIRANAGPRTDSRTEEINDLRKRLGEVDNAVHEHDRRLQRMEKILKTMTYVIILKSVGLNEKH</sequence>
<dbReference type="Proteomes" id="UP000306102">
    <property type="component" value="Unassembled WGS sequence"/>
</dbReference>
<evidence type="ECO:0000256" key="3">
    <source>
        <dbReference type="ARBA" id="ARBA00023002"/>
    </source>
</evidence>
<dbReference type="GO" id="GO:0005506">
    <property type="term" value="F:iron ion binding"/>
    <property type="evidence" value="ECO:0007669"/>
    <property type="project" value="InterPro"/>
</dbReference>
<protein>
    <submittedName>
        <fullName evidence="7">Uncharacterized protein</fullName>
    </submittedName>
</protein>
<dbReference type="Gene3D" id="1.10.630.10">
    <property type="entry name" value="Cytochrome P450"/>
    <property type="match status" value="1"/>
</dbReference>
<comment type="caution">
    <text evidence="7">The sequence shown here is derived from an EMBL/GenBank/DDBJ whole genome shotgun (WGS) entry which is preliminary data.</text>
</comment>
<keyword evidence="6" id="KW-0472">Membrane</keyword>
<name>A0A4S4ECS9_CAMSN</name>
<dbReference type="GO" id="GO:0004497">
    <property type="term" value="F:monooxygenase activity"/>
    <property type="evidence" value="ECO:0007669"/>
    <property type="project" value="InterPro"/>
</dbReference>
<dbReference type="InterPro" id="IPR036396">
    <property type="entry name" value="Cyt_P450_sf"/>
</dbReference>
<dbReference type="PANTHER" id="PTHR47950:SF14">
    <property type="entry name" value="CYTOCHROME P450 76A2-LIKE ISOFORM X1"/>
    <property type="match status" value="1"/>
</dbReference>
<keyword evidence="8" id="KW-1185">Reference proteome</keyword>
<evidence type="ECO:0000256" key="4">
    <source>
        <dbReference type="ARBA" id="ARBA00023004"/>
    </source>
</evidence>
<dbReference type="SUPFAM" id="SSF48264">
    <property type="entry name" value="Cytochrome P450"/>
    <property type="match status" value="1"/>
</dbReference>
<evidence type="ECO:0000256" key="5">
    <source>
        <dbReference type="PIRSR" id="PIRSR602401-1"/>
    </source>
</evidence>
<feature type="transmembrane region" description="Helical" evidence="6">
    <location>
        <begin position="163"/>
        <end position="185"/>
    </location>
</feature>
<dbReference type="GO" id="GO:0020037">
    <property type="term" value="F:heme binding"/>
    <property type="evidence" value="ECO:0007669"/>
    <property type="project" value="InterPro"/>
</dbReference>
<feature type="binding site" description="axial binding residue" evidence="5">
    <location>
        <position position="117"/>
    </location>
    <ligand>
        <name>heme</name>
        <dbReference type="ChEBI" id="CHEBI:30413"/>
    </ligand>
    <ligandPart>
        <name>Fe</name>
        <dbReference type="ChEBI" id="CHEBI:18248"/>
    </ligandPart>
</feature>
<gene>
    <name evidence="7" type="ORF">TEA_024716</name>
</gene>
<dbReference type="AlphaFoldDB" id="A0A4S4ECS9"/>
<evidence type="ECO:0000256" key="2">
    <source>
        <dbReference type="ARBA" id="ARBA00022723"/>
    </source>
</evidence>
<organism evidence="7 8">
    <name type="scientific">Camellia sinensis var. sinensis</name>
    <name type="common">China tea</name>
    <dbReference type="NCBI Taxonomy" id="542762"/>
    <lineage>
        <taxon>Eukaryota</taxon>
        <taxon>Viridiplantae</taxon>
        <taxon>Streptophyta</taxon>
        <taxon>Embryophyta</taxon>
        <taxon>Tracheophyta</taxon>
        <taxon>Spermatophyta</taxon>
        <taxon>Magnoliopsida</taxon>
        <taxon>eudicotyledons</taxon>
        <taxon>Gunneridae</taxon>
        <taxon>Pentapetalae</taxon>
        <taxon>asterids</taxon>
        <taxon>Ericales</taxon>
        <taxon>Theaceae</taxon>
        <taxon>Camellia</taxon>
    </lineage>
</organism>
<keyword evidence="2 5" id="KW-0479">Metal-binding</keyword>
<keyword evidence="6" id="KW-1133">Transmembrane helix</keyword>
<dbReference type="InterPro" id="IPR002401">
    <property type="entry name" value="Cyt_P450_E_grp-I"/>
</dbReference>
<dbReference type="InterPro" id="IPR001128">
    <property type="entry name" value="Cyt_P450"/>
</dbReference>
<comment type="cofactor">
    <cofactor evidence="5">
        <name>heme</name>
        <dbReference type="ChEBI" id="CHEBI:30413"/>
    </cofactor>
</comment>
<comment type="similarity">
    <text evidence="1">Belongs to the cytochrome P450 family.</text>
</comment>
<proteinExistence type="inferred from homology"/>
<feature type="transmembrane region" description="Helical" evidence="6">
    <location>
        <begin position="197"/>
        <end position="218"/>
    </location>
</feature>
<evidence type="ECO:0000313" key="7">
    <source>
        <dbReference type="EMBL" id="THG13644.1"/>
    </source>
</evidence>
<dbReference type="STRING" id="542762.A0A4S4ECS9"/>
<keyword evidence="6" id="KW-0812">Transmembrane</keyword>
<dbReference type="PRINTS" id="PR00463">
    <property type="entry name" value="EP450I"/>
</dbReference>